<organism evidence="1 2">
    <name type="scientific">Pedobacter xixiisoli</name>
    <dbReference type="NCBI Taxonomy" id="1476464"/>
    <lineage>
        <taxon>Bacteria</taxon>
        <taxon>Pseudomonadati</taxon>
        <taxon>Bacteroidota</taxon>
        <taxon>Sphingobacteriia</taxon>
        <taxon>Sphingobacteriales</taxon>
        <taxon>Sphingobacteriaceae</taxon>
        <taxon>Pedobacter</taxon>
    </lineage>
</organism>
<evidence type="ECO:0000313" key="2">
    <source>
        <dbReference type="Proteomes" id="UP000219281"/>
    </source>
</evidence>
<dbReference type="OrthoDB" id="767262at2"/>
<dbReference type="EMBL" id="OCMT01000001">
    <property type="protein sequence ID" value="SOD11729.1"/>
    <property type="molecule type" value="Genomic_DNA"/>
</dbReference>
<accession>A0A285ZQ11</accession>
<proteinExistence type="predicted"/>
<dbReference type="SUPFAM" id="SSF48452">
    <property type="entry name" value="TPR-like"/>
    <property type="match status" value="1"/>
</dbReference>
<gene>
    <name evidence="1" type="ORF">SAMN06297358_0304</name>
</gene>
<keyword evidence="2" id="KW-1185">Reference proteome</keyword>
<dbReference type="InterPro" id="IPR011990">
    <property type="entry name" value="TPR-like_helical_dom_sf"/>
</dbReference>
<dbReference type="Proteomes" id="UP000219281">
    <property type="component" value="Unassembled WGS sequence"/>
</dbReference>
<dbReference type="Gene3D" id="1.25.40.10">
    <property type="entry name" value="Tetratricopeptide repeat domain"/>
    <property type="match status" value="1"/>
</dbReference>
<evidence type="ECO:0008006" key="3">
    <source>
        <dbReference type="Google" id="ProtNLM"/>
    </source>
</evidence>
<protein>
    <recommendedName>
        <fullName evidence="3">Tetratricopeptide repeat-containing protein</fullName>
    </recommendedName>
</protein>
<evidence type="ECO:0000313" key="1">
    <source>
        <dbReference type="EMBL" id="SOD11729.1"/>
    </source>
</evidence>
<reference evidence="2" key="1">
    <citation type="submission" date="2017-09" db="EMBL/GenBank/DDBJ databases">
        <authorList>
            <person name="Varghese N."/>
            <person name="Submissions S."/>
        </authorList>
    </citation>
    <scope>NUCLEOTIDE SEQUENCE [LARGE SCALE GENOMIC DNA]</scope>
    <source>
        <strain evidence="2">CGMCC 1.12803</strain>
    </source>
</reference>
<dbReference type="RefSeq" id="WP_097127880.1">
    <property type="nucleotide sequence ID" value="NZ_OCMT01000001.1"/>
</dbReference>
<name>A0A285ZQ11_9SPHI</name>
<dbReference type="AlphaFoldDB" id="A0A285ZQ11"/>
<sequence>MLINKNSTEPNIDLTRLFADGIVYINTSQWVFAHAAFSYLYQNSKSKSVTLLYNMALCHYFAKEYAKAISVLTAALTQVTAPSISSQSNQNVSNELFIHEFENNLYQLALNETTVELSTNIVKLRIRRLMVDLHLVQENWQEVIRLSTLPEMDKCKNVQEALIVAKSKVNTL</sequence>